<evidence type="ECO:0000313" key="1">
    <source>
        <dbReference type="EMBL" id="OCH87356.1"/>
    </source>
</evidence>
<dbReference type="AlphaFoldDB" id="A0A8E2DHV1"/>
<gene>
    <name evidence="1" type="ORF">OBBRIDRAFT_796286</name>
</gene>
<organism evidence="1 2">
    <name type="scientific">Obba rivulosa</name>
    <dbReference type="NCBI Taxonomy" id="1052685"/>
    <lineage>
        <taxon>Eukaryota</taxon>
        <taxon>Fungi</taxon>
        <taxon>Dikarya</taxon>
        <taxon>Basidiomycota</taxon>
        <taxon>Agaricomycotina</taxon>
        <taxon>Agaricomycetes</taxon>
        <taxon>Polyporales</taxon>
        <taxon>Gelatoporiaceae</taxon>
        <taxon>Obba</taxon>
    </lineage>
</organism>
<reference evidence="1 2" key="1">
    <citation type="submission" date="2016-07" db="EMBL/GenBank/DDBJ databases">
        <title>Draft genome of the white-rot fungus Obba rivulosa 3A-2.</title>
        <authorList>
            <consortium name="DOE Joint Genome Institute"/>
            <person name="Miettinen O."/>
            <person name="Riley R."/>
            <person name="Acob R."/>
            <person name="Barry K."/>
            <person name="Cullen D."/>
            <person name="De Vries R."/>
            <person name="Hainaut M."/>
            <person name="Hatakka A."/>
            <person name="Henrissat B."/>
            <person name="Hilden K."/>
            <person name="Kuo R."/>
            <person name="Labutti K."/>
            <person name="Lipzen A."/>
            <person name="Makela M.R."/>
            <person name="Sandor L."/>
            <person name="Spatafora J.W."/>
            <person name="Grigoriev I.V."/>
            <person name="Hibbett D.S."/>
        </authorList>
    </citation>
    <scope>NUCLEOTIDE SEQUENCE [LARGE SCALE GENOMIC DNA]</scope>
    <source>
        <strain evidence="1 2">3A-2</strain>
    </source>
</reference>
<name>A0A8E2DHV1_9APHY</name>
<evidence type="ECO:0000313" key="2">
    <source>
        <dbReference type="Proteomes" id="UP000250043"/>
    </source>
</evidence>
<accession>A0A8E2DHV1</accession>
<dbReference type="Proteomes" id="UP000250043">
    <property type="component" value="Unassembled WGS sequence"/>
</dbReference>
<keyword evidence="2" id="KW-1185">Reference proteome</keyword>
<proteinExistence type="predicted"/>
<sequence length="203" mass="22899">MLSGGILPIYRAGFRCNVVELKIDASQSFGGLAEVAGFRTEILKRILSEICPCKVHLRIDWAMRGYRQPDLTAGDWAKFDDLFRDAPKGISDLALQFTVDLNVPLNEYLTRILSMCAPLRVNRLEVHMNAPDIFVRYRNGGVGGQGYLRRVMRGMDIPLFARQTAQHIPTLCVFVLGLPPGLKSQWRIARSHFGDVRLDQVEL</sequence>
<dbReference type="EMBL" id="KV722488">
    <property type="protein sequence ID" value="OCH87356.1"/>
    <property type="molecule type" value="Genomic_DNA"/>
</dbReference>
<protein>
    <submittedName>
        <fullName evidence="1">Uncharacterized protein</fullName>
    </submittedName>
</protein>